<dbReference type="Proteomes" id="UP000266016">
    <property type="component" value="Unassembled WGS sequence"/>
</dbReference>
<organism evidence="4 5">
    <name type="scientific">Peribacillus asahii</name>
    <dbReference type="NCBI Taxonomy" id="228899"/>
    <lineage>
        <taxon>Bacteria</taxon>
        <taxon>Bacillati</taxon>
        <taxon>Bacillota</taxon>
        <taxon>Bacilli</taxon>
        <taxon>Bacillales</taxon>
        <taxon>Bacillaceae</taxon>
        <taxon>Peribacillus</taxon>
    </lineage>
</organism>
<dbReference type="Pfam" id="PF00582">
    <property type="entry name" value="Usp"/>
    <property type="match status" value="1"/>
</dbReference>
<dbReference type="SUPFAM" id="SSF52402">
    <property type="entry name" value="Adenine nucleotide alpha hydrolases-like"/>
    <property type="match status" value="1"/>
</dbReference>
<comment type="caution">
    <text evidence="4">The sequence shown here is derived from an EMBL/GenBank/DDBJ whole genome shotgun (WGS) entry which is preliminary data.</text>
</comment>
<dbReference type="InterPro" id="IPR006016">
    <property type="entry name" value="UspA"/>
</dbReference>
<dbReference type="PIRSF" id="PIRSF006276">
    <property type="entry name" value="UspA"/>
    <property type="match status" value="1"/>
</dbReference>
<evidence type="ECO:0000256" key="1">
    <source>
        <dbReference type="ARBA" id="ARBA00008791"/>
    </source>
</evidence>
<proteinExistence type="inferred from homology"/>
<dbReference type="RefSeq" id="WP_119116852.1">
    <property type="nucleotide sequence ID" value="NZ_QWVS01000015.1"/>
</dbReference>
<evidence type="ECO:0000313" key="5">
    <source>
        <dbReference type="Proteomes" id="UP000266016"/>
    </source>
</evidence>
<dbReference type="GO" id="GO:0005737">
    <property type="term" value="C:cytoplasm"/>
    <property type="evidence" value="ECO:0007669"/>
    <property type="project" value="UniProtKB-SubCell"/>
</dbReference>
<feature type="domain" description="UspA" evidence="3">
    <location>
        <begin position="4"/>
        <end position="143"/>
    </location>
</feature>
<keyword evidence="2" id="KW-0963">Cytoplasm</keyword>
<dbReference type="AlphaFoldDB" id="A0A398B9C1"/>
<comment type="subcellular location">
    <subcellularLocation>
        <location evidence="2">Cytoplasm</location>
    </subcellularLocation>
</comment>
<dbReference type="EMBL" id="QWVS01000015">
    <property type="protein sequence ID" value="RID86462.1"/>
    <property type="molecule type" value="Genomic_DNA"/>
</dbReference>
<evidence type="ECO:0000259" key="3">
    <source>
        <dbReference type="Pfam" id="PF00582"/>
    </source>
</evidence>
<dbReference type="PRINTS" id="PR01438">
    <property type="entry name" value="UNVRSLSTRESS"/>
</dbReference>
<dbReference type="PANTHER" id="PTHR46268:SF6">
    <property type="entry name" value="UNIVERSAL STRESS PROTEIN UP12"/>
    <property type="match status" value="1"/>
</dbReference>
<accession>A0A398B9C1</accession>
<evidence type="ECO:0000313" key="4">
    <source>
        <dbReference type="EMBL" id="RID86462.1"/>
    </source>
</evidence>
<name>A0A398B9C1_9BACI</name>
<dbReference type="Gene3D" id="3.40.50.620">
    <property type="entry name" value="HUPs"/>
    <property type="match status" value="1"/>
</dbReference>
<keyword evidence="5" id="KW-1185">Reference proteome</keyword>
<evidence type="ECO:0000256" key="2">
    <source>
        <dbReference type="PIRNR" id="PIRNR006276"/>
    </source>
</evidence>
<comment type="similarity">
    <text evidence="1 2">Belongs to the universal stress protein A family.</text>
</comment>
<gene>
    <name evidence="4" type="ORF">D1953_09030</name>
</gene>
<dbReference type="CDD" id="cd00293">
    <property type="entry name" value="USP-like"/>
    <property type="match status" value="1"/>
</dbReference>
<sequence>MSTYKNILVAVDGSQEAEWALQKAVTIAKNDNATLVLAHVIDTRNYPTIEAYDTTIRDRSETFANDLIKKYKEQAEAAGVTNVVGDIVLGSPKGQISKDLPKKHNIDLIVCGATGLNVVERFLIGSVSESVVRHARCDVMIVRTEEA</sequence>
<dbReference type="PANTHER" id="PTHR46268">
    <property type="entry name" value="STRESS RESPONSE PROTEIN NHAX"/>
    <property type="match status" value="1"/>
</dbReference>
<dbReference type="InterPro" id="IPR014729">
    <property type="entry name" value="Rossmann-like_a/b/a_fold"/>
</dbReference>
<reference evidence="4 5" key="1">
    <citation type="submission" date="2018-08" db="EMBL/GenBank/DDBJ databases">
        <title>Bacillus jemisoniae sp. nov., Bacillus chryseoplanitiae sp. nov., Bacillus resnikiae sp. nov., and Bacillus frankliniae sp. nov., isolated from Viking spacecraft and associated surfaces.</title>
        <authorList>
            <person name="Seuylemezian A."/>
            <person name="Vaishampayan P."/>
        </authorList>
    </citation>
    <scope>NUCLEOTIDE SEQUENCE [LARGE SCALE GENOMIC DNA]</scope>
    <source>
        <strain evidence="4 5">MA001</strain>
    </source>
</reference>
<protein>
    <recommendedName>
        <fullName evidence="2">Universal stress protein</fullName>
    </recommendedName>
</protein>
<dbReference type="InterPro" id="IPR006015">
    <property type="entry name" value="Universal_stress_UspA"/>
</dbReference>